<dbReference type="GO" id="GO:0043811">
    <property type="term" value="F:phosphate:acyl-[acyl carrier protein] acyltransferase activity"/>
    <property type="evidence" value="ECO:0007669"/>
    <property type="project" value="UniProtKB-UniRule"/>
</dbReference>
<organism evidence="11 12">
    <name type="scientific">Salinivirga cyanobacteriivorans</name>
    <dbReference type="NCBI Taxonomy" id="1307839"/>
    <lineage>
        <taxon>Bacteria</taxon>
        <taxon>Pseudomonadati</taxon>
        <taxon>Bacteroidota</taxon>
        <taxon>Bacteroidia</taxon>
        <taxon>Bacteroidales</taxon>
        <taxon>Salinivirgaceae</taxon>
        <taxon>Salinivirga</taxon>
    </lineage>
</organism>
<keyword evidence="5 10" id="KW-0443">Lipid metabolism</keyword>
<comment type="catalytic activity">
    <reaction evidence="1 10">
        <text>a fatty acyl-[ACP] + phosphate = an acyl phosphate + holo-[ACP]</text>
        <dbReference type="Rhea" id="RHEA:42292"/>
        <dbReference type="Rhea" id="RHEA-COMP:9685"/>
        <dbReference type="Rhea" id="RHEA-COMP:14125"/>
        <dbReference type="ChEBI" id="CHEBI:43474"/>
        <dbReference type="ChEBI" id="CHEBI:59918"/>
        <dbReference type="ChEBI" id="CHEBI:64479"/>
        <dbReference type="ChEBI" id="CHEBI:138651"/>
        <dbReference type="EC" id="2.3.1.274"/>
    </reaction>
</comment>
<name>A0A0S2I0I0_9BACT</name>
<evidence type="ECO:0000256" key="5">
    <source>
        <dbReference type="ARBA" id="ARBA00023098"/>
    </source>
</evidence>
<dbReference type="AlphaFoldDB" id="A0A0S2I0I0"/>
<dbReference type="Gene3D" id="3.40.718.10">
    <property type="entry name" value="Isopropylmalate Dehydrogenase"/>
    <property type="match status" value="1"/>
</dbReference>
<evidence type="ECO:0000256" key="10">
    <source>
        <dbReference type="HAMAP-Rule" id="MF_00019"/>
    </source>
</evidence>
<comment type="subunit">
    <text evidence="9 10">Homodimer. Probably interacts with PlsY.</text>
</comment>
<dbReference type="KEGG" id="blq:L21SP5_02046"/>
<evidence type="ECO:0000256" key="4">
    <source>
        <dbReference type="ARBA" id="ARBA00022679"/>
    </source>
</evidence>
<evidence type="ECO:0000256" key="3">
    <source>
        <dbReference type="ARBA" id="ARBA00022516"/>
    </source>
</evidence>
<dbReference type="EC" id="2.3.1.274" evidence="8 10"/>
<accession>A0A0S2I0I0</accession>
<evidence type="ECO:0000313" key="12">
    <source>
        <dbReference type="Proteomes" id="UP000064893"/>
    </source>
</evidence>
<keyword evidence="3 10" id="KW-0444">Lipid biosynthesis</keyword>
<evidence type="ECO:0000256" key="1">
    <source>
        <dbReference type="ARBA" id="ARBA00001232"/>
    </source>
</evidence>
<sequence length="315" mass="34025">MIIGIDIMGGDYAPDRAIKGVIEASELLDDSVEIMLFGNKERIDQVCEANGFDISKFTVVATTSVIEMNDHPSKSFQEKQDSNIVRGFKMLAAGEIDGFASAGNTGAMLVGSMTMIKTVPGIERPAISSPLPRIDGNDGLLLDVGIYPDTKPENLYQFGILGSIYASGVSHKVDPSVGLLNLGSEPGKGSLLAKSAYGLMSKATQYNFTGNMEGSDLFRNGTADVVVTDGFTGNVVLKQAESVYRLMKKRDIDDAFFNRFNFDQYGGTPVLGINKPVIIGHGVSKETAFKNMIIHTHDVIKANISQQIKEFLSHE</sequence>
<dbReference type="EMBL" id="CP013118">
    <property type="protein sequence ID" value="ALO15685.1"/>
    <property type="molecule type" value="Genomic_DNA"/>
</dbReference>
<evidence type="ECO:0000256" key="8">
    <source>
        <dbReference type="ARBA" id="ARBA00024069"/>
    </source>
</evidence>
<evidence type="ECO:0000256" key="9">
    <source>
        <dbReference type="ARBA" id="ARBA00046608"/>
    </source>
</evidence>
<evidence type="ECO:0000313" key="11">
    <source>
        <dbReference type="EMBL" id="ALO15685.1"/>
    </source>
</evidence>
<dbReference type="PANTHER" id="PTHR30100">
    <property type="entry name" value="FATTY ACID/PHOSPHOLIPID SYNTHESIS PROTEIN PLSX"/>
    <property type="match status" value="1"/>
</dbReference>
<dbReference type="GO" id="GO:0008654">
    <property type="term" value="P:phospholipid biosynthetic process"/>
    <property type="evidence" value="ECO:0007669"/>
    <property type="project" value="UniProtKB-KW"/>
</dbReference>
<dbReference type="InterPro" id="IPR003664">
    <property type="entry name" value="FA_synthesis"/>
</dbReference>
<gene>
    <name evidence="10 11" type="primary">plsX</name>
    <name evidence="11" type="ORF">L21SP5_02046</name>
</gene>
<keyword evidence="11" id="KW-0012">Acyltransferase</keyword>
<dbReference type="Proteomes" id="UP000064893">
    <property type="component" value="Chromosome"/>
</dbReference>
<dbReference type="STRING" id="1307839.L21SP5_02046"/>
<dbReference type="GO" id="GO:0006633">
    <property type="term" value="P:fatty acid biosynthetic process"/>
    <property type="evidence" value="ECO:0007669"/>
    <property type="project" value="UniProtKB-UniRule"/>
</dbReference>
<comment type="function">
    <text evidence="10">Catalyzes the reversible formation of acyl-phosphate (acyl-PO(4)) from acyl-[acyl-carrier-protein] (acyl-ACP). This enzyme utilizes acyl-ACP as fatty acyl donor, but not acyl-CoA.</text>
</comment>
<dbReference type="SUPFAM" id="SSF53659">
    <property type="entry name" value="Isocitrate/Isopropylmalate dehydrogenase-like"/>
    <property type="match status" value="1"/>
</dbReference>
<evidence type="ECO:0000256" key="6">
    <source>
        <dbReference type="ARBA" id="ARBA00023209"/>
    </source>
</evidence>
<dbReference type="PATRIC" id="fig|1307839.3.peg.2159"/>
<reference evidence="11 12" key="1">
    <citation type="submission" date="2015-11" db="EMBL/GenBank/DDBJ databases">
        <title>Description and complete genome sequence of a novel strain predominating in hypersaline microbial mats and representing a new family of the Bacteriodetes phylum.</title>
        <authorList>
            <person name="Spring S."/>
            <person name="Bunk B."/>
            <person name="Sproer C."/>
            <person name="Klenk H.-P."/>
        </authorList>
    </citation>
    <scope>NUCLEOTIDE SEQUENCE [LARGE SCALE GENOMIC DNA]</scope>
    <source>
        <strain evidence="11 12">L21-Spi-D4</strain>
    </source>
</reference>
<dbReference type="UniPathway" id="UPA00085"/>
<dbReference type="NCBIfam" id="TIGR00182">
    <property type="entry name" value="plsX"/>
    <property type="match status" value="1"/>
</dbReference>
<comment type="subcellular location">
    <subcellularLocation>
        <location evidence="10">Cytoplasm</location>
    </subcellularLocation>
    <text evidence="10">Associated with the membrane possibly through PlsY.</text>
</comment>
<keyword evidence="2 10" id="KW-0963">Cytoplasm</keyword>
<comment type="similarity">
    <text evidence="10">Belongs to the PlsX family.</text>
</comment>
<protein>
    <recommendedName>
        <fullName evidence="8 10">Phosphate acyltransferase</fullName>
        <ecNumber evidence="8 10">2.3.1.274</ecNumber>
    </recommendedName>
    <alternativeName>
        <fullName evidence="10">Acyl-ACP phosphotransacylase</fullName>
    </alternativeName>
    <alternativeName>
        <fullName evidence="10">Acyl-[acyl-carrier-protein]--phosphate acyltransferase</fullName>
    </alternativeName>
    <alternativeName>
        <fullName evidence="10">Phosphate-acyl-ACP acyltransferase</fullName>
    </alternativeName>
</protein>
<comment type="pathway">
    <text evidence="10">Lipid metabolism; phospholipid metabolism.</text>
</comment>
<evidence type="ECO:0000256" key="7">
    <source>
        <dbReference type="ARBA" id="ARBA00023264"/>
    </source>
</evidence>
<keyword evidence="7 10" id="KW-1208">Phospholipid metabolism</keyword>
<dbReference type="PIRSF" id="PIRSF002465">
    <property type="entry name" value="Phsphlp_syn_PlsX"/>
    <property type="match status" value="1"/>
</dbReference>
<dbReference type="OrthoDB" id="9806408at2"/>
<evidence type="ECO:0000256" key="2">
    <source>
        <dbReference type="ARBA" id="ARBA00022490"/>
    </source>
</evidence>
<dbReference type="GO" id="GO:0005737">
    <property type="term" value="C:cytoplasm"/>
    <property type="evidence" value="ECO:0007669"/>
    <property type="project" value="UniProtKB-SubCell"/>
</dbReference>
<keyword evidence="4 10" id="KW-0808">Transferase</keyword>
<dbReference type="PANTHER" id="PTHR30100:SF1">
    <property type="entry name" value="PHOSPHATE ACYLTRANSFERASE"/>
    <property type="match status" value="1"/>
</dbReference>
<dbReference type="Pfam" id="PF02504">
    <property type="entry name" value="FA_synthesis"/>
    <property type="match status" value="1"/>
</dbReference>
<keyword evidence="6 10" id="KW-0594">Phospholipid biosynthesis</keyword>
<dbReference type="InterPro" id="IPR012281">
    <property type="entry name" value="Phospholipid_synth_PlsX-like"/>
</dbReference>
<dbReference type="RefSeq" id="WP_057953122.1">
    <property type="nucleotide sequence ID" value="NZ_CP013118.1"/>
</dbReference>
<keyword evidence="12" id="KW-1185">Reference proteome</keyword>
<dbReference type="HAMAP" id="MF_00019">
    <property type="entry name" value="PlsX"/>
    <property type="match status" value="1"/>
</dbReference>
<proteinExistence type="inferred from homology"/>